<dbReference type="EMBL" id="GBXM01022454">
    <property type="protein sequence ID" value="JAH86123.1"/>
    <property type="molecule type" value="Transcribed_RNA"/>
</dbReference>
<organism evidence="1">
    <name type="scientific">Anguilla anguilla</name>
    <name type="common">European freshwater eel</name>
    <name type="synonym">Muraena anguilla</name>
    <dbReference type="NCBI Taxonomy" id="7936"/>
    <lineage>
        <taxon>Eukaryota</taxon>
        <taxon>Metazoa</taxon>
        <taxon>Chordata</taxon>
        <taxon>Craniata</taxon>
        <taxon>Vertebrata</taxon>
        <taxon>Euteleostomi</taxon>
        <taxon>Actinopterygii</taxon>
        <taxon>Neopterygii</taxon>
        <taxon>Teleostei</taxon>
        <taxon>Anguilliformes</taxon>
        <taxon>Anguillidae</taxon>
        <taxon>Anguilla</taxon>
    </lineage>
</organism>
<sequence>MSGGDCVQGSQCCLERTLKSPNLWGCSTGATWLSITYGYTTN</sequence>
<protein>
    <submittedName>
        <fullName evidence="1">Uncharacterized protein</fullName>
    </submittedName>
</protein>
<accession>A0A0E9W9F6</accession>
<proteinExistence type="predicted"/>
<evidence type="ECO:0000313" key="1">
    <source>
        <dbReference type="EMBL" id="JAH86123.1"/>
    </source>
</evidence>
<reference evidence="1" key="2">
    <citation type="journal article" date="2015" name="Fish Shellfish Immunol.">
        <title>Early steps in the European eel (Anguilla anguilla)-Vibrio vulnificus interaction in the gills: Role of the RtxA13 toxin.</title>
        <authorList>
            <person name="Callol A."/>
            <person name="Pajuelo D."/>
            <person name="Ebbesson L."/>
            <person name="Teles M."/>
            <person name="MacKenzie S."/>
            <person name="Amaro C."/>
        </authorList>
    </citation>
    <scope>NUCLEOTIDE SEQUENCE</scope>
</reference>
<name>A0A0E9W9F6_ANGAN</name>
<reference evidence="1" key="1">
    <citation type="submission" date="2014-11" db="EMBL/GenBank/DDBJ databases">
        <authorList>
            <person name="Amaro Gonzalez C."/>
        </authorList>
    </citation>
    <scope>NUCLEOTIDE SEQUENCE</scope>
</reference>
<dbReference type="AlphaFoldDB" id="A0A0E9W9F6"/>